<name>A0A0F9FP87_9ZZZZ</name>
<dbReference type="InterPro" id="IPR013320">
    <property type="entry name" value="ConA-like_dom_sf"/>
</dbReference>
<organism evidence="1">
    <name type="scientific">marine sediment metagenome</name>
    <dbReference type="NCBI Taxonomy" id="412755"/>
    <lineage>
        <taxon>unclassified sequences</taxon>
        <taxon>metagenomes</taxon>
        <taxon>ecological metagenomes</taxon>
    </lineage>
</organism>
<proteinExistence type="predicted"/>
<accession>A0A0F9FP87</accession>
<sequence length="351" mass="37495">MKIKKYILGLLLVFLSLTFVPGSIEGAYRPNRALSPTSSGITIDADQVNIDDSGGIITATEVEGALQENRTAIDLNTIHKSSDGSDHTFIDQDVTSGSSPNFGNMTRSDDSWIGLGGAKCRSVLNDDTVDEFNLVDCFVQIGDGTFSWDHVSAAGDVGIEGKLEVDGIAYFDANTDHQGNYAVQLQNIPDLASKGAAYWFDGADDYIFVGDSDQLTMVTAGEDNAFSIVVLAQFNATSGNYSIFGKYNGAAASEYEFLVSSNLLYVNALESDAGDKVGRSAPFTSTTRNWLAAVYTGSETSSGFSLYLNGNEISTADDESGTYTGMSNTNANVMIGRRDNNTLPFNGQISR</sequence>
<gene>
    <name evidence="1" type="ORF">LCGC14_2281450</name>
</gene>
<reference evidence="1" key="1">
    <citation type="journal article" date="2015" name="Nature">
        <title>Complex archaea that bridge the gap between prokaryotes and eukaryotes.</title>
        <authorList>
            <person name="Spang A."/>
            <person name="Saw J.H."/>
            <person name="Jorgensen S.L."/>
            <person name="Zaremba-Niedzwiedzka K."/>
            <person name="Martijn J."/>
            <person name="Lind A.E."/>
            <person name="van Eijk R."/>
            <person name="Schleper C."/>
            <person name="Guy L."/>
            <person name="Ettema T.J."/>
        </authorList>
    </citation>
    <scope>NUCLEOTIDE SEQUENCE</scope>
</reference>
<comment type="caution">
    <text evidence="1">The sequence shown here is derived from an EMBL/GenBank/DDBJ whole genome shotgun (WGS) entry which is preliminary data.</text>
</comment>
<dbReference type="AlphaFoldDB" id="A0A0F9FP87"/>
<protein>
    <recommendedName>
        <fullName evidence="2">LamG-like jellyroll fold domain-containing protein</fullName>
    </recommendedName>
</protein>
<feature type="non-terminal residue" evidence="1">
    <location>
        <position position="351"/>
    </location>
</feature>
<dbReference type="Gene3D" id="2.60.120.200">
    <property type="match status" value="1"/>
</dbReference>
<evidence type="ECO:0008006" key="2">
    <source>
        <dbReference type="Google" id="ProtNLM"/>
    </source>
</evidence>
<dbReference type="EMBL" id="LAZR01031750">
    <property type="protein sequence ID" value="KKL52837.1"/>
    <property type="molecule type" value="Genomic_DNA"/>
</dbReference>
<dbReference type="SUPFAM" id="SSF49899">
    <property type="entry name" value="Concanavalin A-like lectins/glucanases"/>
    <property type="match status" value="1"/>
</dbReference>
<evidence type="ECO:0000313" key="1">
    <source>
        <dbReference type="EMBL" id="KKL52837.1"/>
    </source>
</evidence>
<dbReference type="Pfam" id="PF13385">
    <property type="entry name" value="Laminin_G_3"/>
    <property type="match status" value="1"/>
</dbReference>